<dbReference type="InterPro" id="IPR019734">
    <property type="entry name" value="TPR_rpt"/>
</dbReference>
<proteinExistence type="predicted"/>
<dbReference type="SUPFAM" id="SSF53756">
    <property type="entry name" value="UDP-Glycosyltransferase/glycogen phosphorylase"/>
    <property type="match status" value="1"/>
</dbReference>
<dbReference type="Pfam" id="PF14559">
    <property type="entry name" value="TPR_19"/>
    <property type="match status" value="1"/>
</dbReference>
<evidence type="ECO:0000313" key="5">
    <source>
        <dbReference type="Proteomes" id="UP000005939"/>
    </source>
</evidence>
<dbReference type="AlphaFoldDB" id="G6F0X9"/>
<dbReference type="eggNOG" id="COG0457">
    <property type="taxonomic scope" value="Bacteria"/>
</dbReference>
<protein>
    <submittedName>
        <fullName evidence="4">Uncharacterized protein</fullName>
    </submittedName>
</protein>
<keyword evidence="2 3" id="KW-0802">TPR repeat</keyword>
<dbReference type="InterPro" id="IPR050498">
    <property type="entry name" value="Ycf3"/>
</dbReference>
<dbReference type="Pfam" id="PF13432">
    <property type="entry name" value="TPR_16"/>
    <property type="match status" value="2"/>
</dbReference>
<dbReference type="SMART" id="SM00028">
    <property type="entry name" value="TPR"/>
    <property type="match status" value="7"/>
</dbReference>
<dbReference type="SUPFAM" id="SSF48452">
    <property type="entry name" value="TPR-like"/>
    <property type="match status" value="2"/>
</dbReference>
<name>G6F0X9_9PROT</name>
<sequence length="622" mass="70288">MYYDQKISNGLSLLSKGQIQEADEIFCDILTKDPNFSEALYGRACVARASGNHALAIAFAGQAIEQKSLSYYYIPLGLSLYEQGHVAEAEAALKSAVLLNAYDPRAHHALALVQEAIDENSAAELSFRKAIELVPASITYWQALIRFYWQGEAFDQALNIAKDAVKYNTGKIEFLHELALLLERMGMLGDAERVFRKMIRLNPQSISTYANLGAVLFKLNRLKEAKENLTYAFEHEPDVIETQVNLGLVQMALGELLAAKALLQDAYQKAPTDSRIGLNLGTVLFELRELDEAEGIYRRLLEPVASVTVTEEDYHKIQYNLSMVLLAKGSLVEGWEHMEARHSLLNHFVDMDQIPIWNGIDPVERLLIRVEQGLGDTLQFVRFLPEFLQKHSVIIEVPKGLIRLFDVIVNSCHSDHRCEVIEKGSPIPEEVTHQVMLMSLPHLLQKQGIPSYQFNIEALKEEYTLIPSSHLKVGVCWSGNRDNRFDTLRSITKSAIKKLSTIPNIDFYALQMDLKKSELPKGFFGALPNGDIFKTASFIQQLDLVITVDTMIAHLAGMLGKSVWLLNHFGGDWRWYPAHQNETKNSLWYPTLKIFKQEQPLPPDQAWNALIEEVKAELVNLL</sequence>
<dbReference type="Proteomes" id="UP000005939">
    <property type="component" value="Unassembled WGS sequence"/>
</dbReference>
<dbReference type="PANTHER" id="PTHR44858:SF1">
    <property type="entry name" value="UDP-N-ACETYLGLUCOSAMINE--PEPTIDE N-ACETYLGLUCOSAMINYLTRANSFERASE SPINDLY-RELATED"/>
    <property type="match status" value="1"/>
</dbReference>
<dbReference type="Gene3D" id="1.25.40.10">
    <property type="entry name" value="Tetratricopeptide repeat domain"/>
    <property type="match status" value="3"/>
</dbReference>
<dbReference type="InterPro" id="IPR011990">
    <property type="entry name" value="TPR-like_helical_dom_sf"/>
</dbReference>
<evidence type="ECO:0000256" key="1">
    <source>
        <dbReference type="ARBA" id="ARBA00022737"/>
    </source>
</evidence>
<dbReference type="PANTHER" id="PTHR44858">
    <property type="entry name" value="TETRATRICOPEPTIDE REPEAT PROTEIN 6"/>
    <property type="match status" value="1"/>
</dbReference>
<evidence type="ECO:0000313" key="4">
    <source>
        <dbReference type="EMBL" id="EHD13773.1"/>
    </source>
</evidence>
<reference evidence="4 5" key="1">
    <citation type="submission" date="2011-10" db="EMBL/GenBank/DDBJ databases">
        <title>Genome Sequence of Commensalibacter intestini A911, isolated from Drosophila gut.</title>
        <authorList>
            <person name="Lee W.-J."/>
            <person name="Kim E.-K."/>
        </authorList>
    </citation>
    <scope>NUCLEOTIDE SEQUENCE [LARGE SCALE GENOMIC DNA]</scope>
    <source>
        <strain evidence="4 5">A911</strain>
    </source>
</reference>
<dbReference type="eggNOG" id="COG0859">
    <property type="taxonomic scope" value="Bacteria"/>
</dbReference>
<dbReference type="OrthoDB" id="9778733at2"/>
<dbReference type="STRING" id="1088868.CIN_11320"/>
<evidence type="ECO:0000256" key="2">
    <source>
        <dbReference type="ARBA" id="ARBA00022803"/>
    </source>
</evidence>
<feature type="repeat" description="TPR" evidence="3">
    <location>
        <begin position="206"/>
        <end position="239"/>
    </location>
</feature>
<organism evidence="4 5">
    <name type="scientific">Commensalibacter intestini A911</name>
    <dbReference type="NCBI Taxonomy" id="1088868"/>
    <lineage>
        <taxon>Bacteria</taxon>
        <taxon>Pseudomonadati</taxon>
        <taxon>Pseudomonadota</taxon>
        <taxon>Alphaproteobacteria</taxon>
        <taxon>Acetobacterales</taxon>
        <taxon>Acetobacteraceae</taxon>
    </lineage>
</organism>
<evidence type="ECO:0000256" key="3">
    <source>
        <dbReference type="PROSITE-ProRule" id="PRU00339"/>
    </source>
</evidence>
<dbReference type="PROSITE" id="PS50005">
    <property type="entry name" value="TPR"/>
    <property type="match status" value="2"/>
</dbReference>
<accession>G6F0X9</accession>
<keyword evidence="1" id="KW-0677">Repeat</keyword>
<gene>
    <name evidence="4" type="ORF">CIN_11320</name>
</gene>
<feature type="repeat" description="TPR" evidence="3">
    <location>
        <begin position="172"/>
        <end position="205"/>
    </location>
</feature>
<dbReference type="EMBL" id="AGFR01000007">
    <property type="protein sequence ID" value="EHD13773.1"/>
    <property type="molecule type" value="Genomic_DNA"/>
</dbReference>
<dbReference type="Gene3D" id="3.40.50.2000">
    <property type="entry name" value="Glycogen Phosphorylase B"/>
    <property type="match status" value="1"/>
</dbReference>
<comment type="caution">
    <text evidence="4">The sequence shown here is derived from an EMBL/GenBank/DDBJ whole genome shotgun (WGS) entry which is preliminary data.</text>
</comment>
<dbReference type="RefSeq" id="WP_008854122.1">
    <property type="nucleotide sequence ID" value="NZ_AGFR01000007.1"/>
</dbReference>